<dbReference type="Proteomes" id="UP000027182">
    <property type="component" value="Chromosome"/>
</dbReference>
<dbReference type="Pfam" id="PF13684">
    <property type="entry name" value="FakA-like_C"/>
    <property type="match status" value="1"/>
</dbReference>
<proteinExistence type="predicted"/>
<accession>A0A059Y897</accession>
<name>A0A059Y897_MYCBV</name>
<dbReference type="GO" id="GO:0004371">
    <property type="term" value="F:glycerone kinase activity"/>
    <property type="evidence" value="ECO:0007669"/>
    <property type="project" value="InterPro"/>
</dbReference>
<dbReference type="InterPro" id="IPR036117">
    <property type="entry name" value="DhaL_dom_sf"/>
</dbReference>
<gene>
    <name evidence="2" type="ORF">K668_01560</name>
</gene>
<evidence type="ECO:0000313" key="2">
    <source>
        <dbReference type="EMBL" id="AIA33896.1"/>
    </source>
</evidence>
<dbReference type="SUPFAM" id="SSF101473">
    <property type="entry name" value="DhaL-like"/>
    <property type="match status" value="1"/>
</dbReference>
<dbReference type="KEGG" id="mbq:K668_01560"/>
<dbReference type="GO" id="GO:0006071">
    <property type="term" value="P:glycerol metabolic process"/>
    <property type="evidence" value="ECO:0007669"/>
    <property type="project" value="InterPro"/>
</dbReference>
<evidence type="ECO:0000313" key="3">
    <source>
        <dbReference type="Proteomes" id="UP000027182"/>
    </source>
</evidence>
<dbReference type="PANTHER" id="PTHR33434:SF4">
    <property type="entry name" value="PHOSPHATASE PROTEIN"/>
    <property type="match status" value="1"/>
</dbReference>
<dbReference type="Gene3D" id="1.25.40.340">
    <property type="match status" value="1"/>
</dbReference>
<sequence>MIKNAKVIDGTIYSNLIISGANNLINNKNRIDALNVFPVPDGDTGTNMSNTAEAAAKALKDLQENKNLAEVSAIVSKNMLLGARGNSGVILSQIFKGFANYFADKNEVTVLEFVQGFQSATKRAYESVLKPVEGTILTVIRETSEQLAKNVNDETTLEQFFEMAKNYSRVACDNTPNLLKVLREVGVVDSGGEGLVSFITGMHSYVIGNPVQIQQVEQSIDKFISSDEVYKGEFGYCTEFIIELSKPDEFDKTAFEKHISKFANSLVIVQDAELIKVHGHTLKPGDMLNYGQKYGEFIKIKSENMTLQAENSRSNRNNSVVINDVVAQGAKKCGIVSCNLGSGFINKMKELGVDAIIECGQTQNPSVTDILEAIKSVDAKDVFVLPNNPNIFLAAQQAASGIFDKNVHIVPTRTQIQGINAIIAFNSNSSSDENNELMKEVMKMVRTGEVTMAVRDTTLNGVKIKKDNFISILDGKIISCKSSYLEAAKHLIKKAANDETEIITIYYGNDASEPDAIELVDYINRYYDCEVELVNGNQPNYHFLIGFE</sequence>
<dbReference type="InterPro" id="IPR004007">
    <property type="entry name" value="DhaL_dom"/>
</dbReference>
<dbReference type="SMART" id="SM01120">
    <property type="entry name" value="Dak2"/>
    <property type="match status" value="1"/>
</dbReference>
<evidence type="ECO:0000259" key="1">
    <source>
        <dbReference type="PROSITE" id="PS51480"/>
    </source>
</evidence>
<dbReference type="InterPro" id="IPR033470">
    <property type="entry name" value="FakA-like_C"/>
</dbReference>
<dbReference type="GeneID" id="31507871"/>
<dbReference type="Pfam" id="PF21645">
    <property type="entry name" value="FakA-like_M"/>
    <property type="match status" value="1"/>
</dbReference>
<dbReference type="InterPro" id="IPR019986">
    <property type="entry name" value="YloV-like"/>
</dbReference>
<organism evidence="2 3">
    <name type="scientific">Mycoplasmopsis bovis CQ-W70</name>
    <dbReference type="NCBI Taxonomy" id="1316930"/>
    <lineage>
        <taxon>Bacteria</taxon>
        <taxon>Bacillati</taxon>
        <taxon>Mycoplasmatota</taxon>
        <taxon>Mycoplasmoidales</taxon>
        <taxon>Metamycoplasmataceae</taxon>
        <taxon>Mycoplasmopsis</taxon>
    </lineage>
</organism>
<reference evidence="2 3" key="1">
    <citation type="submission" date="2013-04" db="EMBL/GenBank/DDBJ databases">
        <authorList>
            <person name="Lin L."/>
            <person name="Zeng Z."/>
            <person name="Xie J."/>
            <person name="Luo L."/>
            <person name="Yang Z."/>
            <person name="Liang W."/>
            <person name="Lin H."/>
            <person name="Dong C."/>
            <person name="Sun Y."/>
        </authorList>
    </citation>
    <scope>NUCLEOTIDE SEQUENCE [LARGE SCALE GENOMIC DNA]</scope>
    <source>
        <strain evidence="2 3">CQ-W70</strain>
    </source>
</reference>
<dbReference type="InterPro" id="IPR048394">
    <property type="entry name" value="FakA-like_M"/>
</dbReference>
<dbReference type="NCBIfam" id="TIGR03599">
    <property type="entry name" value="YloV"/>
    <property type="match status" value="1"/>
</dbReference>
<dbReference type="Pfam" id="PF02734">
    <property type="entry name" value="Dak2"/>
    <property type="match status" value="1"/>
</dbReference>
<dbReference type="PANTHER" id="PTHR33434">
    <property type="entry name" value="DEGV DOMAIN-CONTAINING PROTEIN DR_1986-RELATED"/>
    <property type="match status" value="1"/>
</dbReference>
<feature type="domain" description="DhaL" evidence="1">
    <location>
        <begin position="11"/>
        <end position="204"/>
    </location>
</feature>
<dbReference type="HOGENOM" id="CLU_017496_1_0_14"/>
<dbReference type="RefSeq" id="WP_013456558.1">
    <property type="nucleotide sequence ID" value="NZ_CP005933.1"/>
</dbReference>
<dbReference type="AlphaFoldDB" id="A0A059Y897"/>
<dbReference type="EMBL" id="CP005933">
    <property type="protein sequence ID" value="AIA33896.1"/>
    <property type="molecule type" value="Genomic_DNA"/>
</dbReference>
<dbReference type="InterPro" id="IPR050270">
    <property type="entry name" value="DegV_domain_contain"/>
</dbReference>
<dbReference type="PATRIC" id="fig|1316930.3.peg.324"/>
<dbReference type="PROSITE" id="PS51480">
    <property type="entry name" value="DHAL"/>
    <property type="match status" value="1"/>
</dbReference>
<dbReference type="SMART" id="SM01121">
    <property type="entry name" value="Dak1_2"/>
    <property type="match status" value="1"/>
</dbReference>
<protein>
    <recommendedName>
        <fullName evidence="1">DhaL domain-containing protein</fullName>
    </recommendedName>
</protein>